<name>A0A0A0Z152_NPVLD</name>
<organism evidence="1">
    <name type="scientific">Lymantria dispar multicapsid nuclear polyhedrosis virus</name>
    <name type="common">LdMNPV</name>
    <dbReference type="NCBI Taxonomy" id="10449"/>
    <lineage>
        <taxon>Viruses</taxon>
        <taxon>Viruses incertae sedis</taxon>
        <taxon>Naldaviricetes</taxon>
        <taxon>Lefavirales</taxon>
        <taxon>Baculoviridae</taxon>
        <taxon>Alphabaculovirus</taxon>
        <taxon>Alphabaculovirus lydisparis</taxon>
    </lineage>
</organism>
<evidence type="ECO:0000313" key="3">
    <source>
        <dbReference type="EMBL" id="QCQ67527.1"/>
    </source>
</evidence>
<reference evidence="1" key="1">
    <citation type="journal article" date="2015" name="Genome Announc.">
        <title>Complete Genome Sequence of the Strain of Lymantria dispar Multiple Nucleopolyhedrovirus Found in the Gypsy Moth Biopesticide Virin-ENSh.</title>
        <authorList>
            <person name="Harrison R.L."/>
            <person name="Rowley D.L."/>
        </authorList>
    </citation>
    <scope>NUCLEOTIDE SEQUENCE</scope>
    <source>
        <strain evidence="1">3029</strain>
    </source>
</reference>
<dbReference type="EMBL" id="KM386655">
    <property type="protein sequence ID" value="AIX47955.1"/>
    <property type="molecule type" value="Genomic_DNA"/>
</dbReference>
<evidence type="ECO:0000313" key="4">
    <source>
        <dbReference type="EMBL" id="QCQ67686.1"/>
    </source>
</evidence>
<reference evidence="2" key="2">
    <citation type="submission" date="2019-01" db="EMBL/GenBank/DDBJ databases">
        <title>New Siberian Lymantria dispar nucleopolyhedrovirus strain forms single nucleocapsids within cubic polyhedra.</title>
        <authorList>
            <person name="Pavlushin S.V."/>
            <person name="Ilinsky Y.Y."/>
            <person name="Belousova I.A."/>
            <person name="Bayborodin S.I."/>
            <person name="Lunev E.A."/>
            <person name="Toshchakov S.V."/>
            <person name="Martemyanov V.V."/>
        </authorList>
    </citation>
    <scope>NUCLEOTIDE SEQUENCE</scope>
    <source>
        <strain evidence="2">LDMN_Nsk06_pass_01_repl_01</strain>
        <strain evidence="3">LDMN_Nsk07_pass_01_repl_02</strain>
        <strain evidence="4">LDMN_Nsk15_pass_02_repl_01</strain>
    </source>
</reference>
<proteinExistence type="predicted"/>
<sequence length="154" mass="18622">MSTYNEFINFLHLQGVYGMSKWYERSGWYKHHPDHVKSFLESELEPIVCQRRDFTTGDKTRIQGMVRAMNVNKKHYNPYVRNYSAAIKFIMEDNPHVDWKRVKRCFCENYMDSDMMNSLFETCQIHVCEYEIKTIRDALRVEYDAWKLRLQGND</sequence>
<protein>
    <submittedName>
        <fullName evidence="1">Uncharacterized protein</fullName>
    </submittedName>
</protein>
<dbReference type="EMBL" id="MK411292">
    <property type="protein sequence ID" value="QCQ67527.1"/>
    <property type="molecule type" value="Genomic_DNA"/>
</dbReference>
<dbReference type="EMBL" id="MK411293">
    <property type="protein sequence ID" value="QCQ67686.1"/>
    <property type="molecule type" value="Genomic_DNA"/>
</dbReference>
<evidence type="ECO:0000313" key="2">
    <source>
        <dbReference type="EMBL" id="QCQ67367.1"/>
    </source>
</evidence>
<dbReference type="EMBL" id="MK411291">
    <property type="protein sequence ID" value="QCQ67367.1"/>
    <property type="molecule type" value="Genomic_DNA"/>
</dbReference>
<evidence type="ECO:0000313" key="1">
    <source>
        <dbReference type="EMBL" id="AIX47955.1"/>
    </source>
</evidence>
<accession>A0A0A0Z152</accession>
<dbReference type="InterPro" id="IPR020221">
    <property type="entry name" value="DUF5505"/>
</dbReference>
<organismHost>
    <name type="scientific">Lepidoptera</name>
    <name type="common">moths &amp; butterflies</name>
    <dbReference type="NCBI Taxonomy" id="7088"/>
</organismHost>
<dbReference type="Pfam" id="PF17610">
    <property type="entry name" value="DUF5505"/>
    <property type="match status" value="1"/>
</dbReference>